<name>A0AA40LM54_CNENI</name>
<organism evidence="1 2">
    <name type="scientific">Cnephaeus nilssonii</name>
    <name type="common">Northern bat</name>
    <name type="synonym">Eptesicus nilssonii</name>
    <dbReference type="NCBI Taxonomy" id="3371016"/>
    <lineage>
        <taxon>Eukaryota</taxon>
        <taxon>Metazoa</taxon>
        <taxon>Chordata</taxon>
        <taxon>Craniata</taxon>
        <taxon>Vertebrata</taxon>
        <taxon>Euteleostomi</taxon>
        <taxon>Mammalia</taxon>
        <taxon>Eutheria</taxon>
        <taxon>Laurasiatheria</taxon>
        <taxon>Chiroptera</taxon>
        <taxon>Yangochiroptera</taxon>
        <taxon>Vespertilionidae</taxon>
        <taxon>Cnephaeus</taxon>
    </lineage>
</organism>
<dbReference type="Proteomes" id="UP001177744">
    <property type="component" value="Unassembled WGS sequence"/>
</dbReference>
<keyword evidence="2" id="KW-1185">Reference proteome</keyword>
<evidence type="ECO:0000313" key="2">
    <source>
        <dbReference type="Proteomes" id="UP001177744"/>
    </source>
</evidence>
<dbReference type="EMBL" id="JAULJE010000012">
    <property type="protein sequence ID" value="KAK1336494.1"/>
    <property type="molecule type" value="Genomic_DNA"/>
</dbReference>
<comment type="caution">
    <text evidence="1">The sequence shown here is derived from an EMBL/GenBank/DDBJ whole genome shotgun (WGS) entry which is preliminary data.</text>
</comment>
<proteinExistence type="predicted"/>
<sequence length="61" mass="6480">MSTTADGARPPLYSHIRKDRRCAGLAGDQLPSCAGLKDTIASALPFGNEEIVPPSRRGHGY</sequence>
<accession>A0AA40LM54</accession>
<gene>
    <name evidence="1" type="ORF">QTO34_002523</name>
</gene>
<reference evidence="1" key="1">
    <citation type="submission" date="2023-06" db="EMBL/GenBank/DDBJ databases">
        <title>Reference genome for the Northern bat (Eptesicus nilssonii), a most northern bat species.</title>
        <authorList>
            <person name="Laine V.N."/>
            <person name="Pulliainen A.T."/>
            <person name="Lilley T.M."/>
        </authorList>
    </citation>
    <scope>NUCLEOTIDE SEQUENCE</scope>
    <source>
        <strain evidence="1">BLF_Eptnil</strain>
        <tissue evidence="1">Kidney</tissue>
    </source>
</reference>
<evidence type="ECO:0000313" key="1">
    <source>
        <dbReference type="EMBL" id="KAK1336494.1"/>
    </source>
</evidence>
<protein>
    <submittedName>
        <fullName evidence="1">Uncharacterized protein</fullName>
    </submittedName>
</protein>
<dbReference type="AlphaFoldDB" id="A0AA40LM54"/>